<evidence type="ECO:0000313" key="2">
    <source>
        <dbReference type="Proteomes" id="UP000233786"/>
    </source>
</evidence>
<dbReference type="AlphaFoldDB" id="A0A2N3XU85"/>
<accession>A0A2N3XU85</accession>
<gene>
    <name evidence="1" type="ORF">A8926_1850</name>
</gene>
<dbReference type="EMBL" id="PJNB01000001">
    <property type="protein sequence ID" value="PKW14248.1"/>
    <property type="molecule type" value="Genomic_DNA"/>
</dbReference>
<evidence type="ECO:0000313" key="1">
    <source>
        <dbReference type="EMBL" id="PKW14248.1"/>
    </source>
</evidence>
<name>A0A2N3XU85_SACSN</name>
<comment type="caution">
    <text evidence="1">The sequence shown here is derived from an EMBL/GenBank/DDBJ whole genome shotgun (WGS) entry which is preliminary data.</text>
</comment>
<keyword evidence="2" id="KW-1185">Reference proteome</keyword>
<dbReference type="RefSeq" id="WP_049887751.1">
    <property type="nucleotide sequence ID" value="NZ_CP061007.1"/>
</dbReference>
<reference evidence="1" key="1">
    <citation type="submission" date="2017-12" db="EMBL/GenBank/DDBJ databases">
        <title>Sequencing the genomes of 1000 Actinobacteria strains.</title>
        <authorList>
            <person name="Klenk H.-P."/>
        </authorList>
    </citation>
    <scope>NUCLEOTIDE SEQUENCE [LARGE SCALE GENOMIC DNA]</scope>
    <source>
        <strain evidence="1">DSM 44228</strain>
    </source>
</reference>
<organism evidence="1 2">
    <name type="scientific">Saccharopolyspora spinosa</name>
    <dbReference type="NCBI Taxonomy" id="60894"/>
    <lineage>
        <taxon>Bacteria</taxon>
        <taxon>Bacillati</taxon>
        <taxon>Actinomycetota</taxon>
        <taxon>Actinomycetes</taxon>
        <taxon>Pseudonocardiales</taxon>
        <taxon>Pseudonocardiaceae</taxon>
        <taxon>Saccharopolyspora</taxon>
    </lineage>
</organism>
<dbReference type="Proteomes" id="UP000233786">
    <property type="component" value="Unassembled WGS sequence"/>
</dbReference>
<protein>
    <submittedName>
        <fullName evidence="1">Uncharacterized protein</fullName>
    </submittedName>
</protein>
<dbReference type="OrthoDB" id="3694201at2"/>
<proteinExistence type="predicted"/>
<sequence>MTESGADLIRNRHGADFARCGVSGDLINKLVMHVATSGTEAARVVGHNRPAYVVEFGGKRIPVALSIAASGYVISAHPEPLARVDGSQWPPAGSRPTSVRLGAEWGAGPFWVRFGPEKAVAANYLPDEIRDVLDLPADLLLDIARWDHDYQGILDQNYPPDSAFASEDAALNFRRTGLTLAKRLAAALPPGLVVEYAENFGDRILTM</sequence>
<dbReference type="STRING" id="994479.GCA_000194155_08036"/>